<dbReference type="NCBIfam" id="NF006762">
    <property type="entry name" value="PRK09283.1"/>
    <property type="match status" value="1"/>
</dbReference>
<dbReference type="AlphaFoldDB" id="A0A1C7PG03"/>
<dbReference type="GO" id="GO:0006782">
    <property type="term" value="P:protoporphyrinogen IX biosynthetic process"/>
    <property type="evidence" value="ECO:0007669"/>
    <property type="project" value="UniProtKB-UniPathway"/>
</dbReference>
<feature type="active site" description="Schiff-base intermediate with substrate" evidence="9">
    <location>
        <position position="254"/>
    </location>
</feature>
<dbReference type="PATRIC" id="fig|1679444.3.peg.539"/>
<keyword evidence="14" id="KW-1185">Reference proteome</keyword>
<dbReference type="PRINTS" id="PR00144">
    <property type="entry name" value="DALDHYDRTASE"/>
</dbReference>
<keyword evidence="7 11" id="KW-0627">Porphyrin biosynthesis</keyword>
<evidence type="ECO:0000256" key="6">
    <source>
        <dbReference type="ARBA" id="ARBA00023239"/>
    </source>
</evidence>
<evidence type="ECO:0000256" key="7">
    <source>
        <dbReference type="ARBA" id="ARBA00023244"/>
    </source>
</evidence>
<dbReference type="Gene3D" id="3.20.20.70">
    <property type="entry name" value="Aldolase class I"/>
    <property type="match status" value="1"/>
</dbReference>
<keyword evidence="6 11" id="KW-0456">Lyase</keyword>
<reference evidence="14" key="1">
    <citation type="submission" date="2016-09" db="EMBL/GenBank/DDBJ databases">
        <authorList>
            <person name="Koehorst J."/>
        </authorList>
    </citation>
    <scope>NUCLEOTIDE SEQUENCE [LARGE SCALE GENOMIC DNA]</scope>
</reference>
<evidence type="ECO:0000313" key="13">
    <source>
        <dbReference type="EMBL" id="SEH95244.1"/>
    </source>
</evidence>
<keyword evidence="10" id="KW-0479">Metal-binding</keyword>
<dbReference type="PROSITE" id="PS00169">
    <property type="entry name" value="D_ALA_DEHYDRATASE"/>
    <property type="match status" value="1"/>
</dbReference>
<evidence type="ECO:0000256" key="9">
    <source>
        <dbReference type="PIRSR" id="PIRSR001415-1"/>
    </source>
</evidence>
<dbReference type="PIRSF" id="PIRSF001415">
    <property type="entry name" value="Porphbilin_synth"/>
    <property type="match status" value="1"/>
</dbReference>
<feature type="binding site" evidence="10">
    <location>
        <position position="239"/>
    </location>
    <ligand>
        <name>Mg(2+)</name>
        <dbReference type="ChEBI" id="CHEBI:18420"/>
    </ligand>
</feature>
<keyword evidence="5" id="KW-0350">Heme biosynthesis</keyword>
<dbReference type="PANTHER" id="PTHR11458:SF0">
    <property type="entry name" value="DELTA-AMINOLEVULINIC ACID DEHYDRATASE"/>
    <property type="match status" value="1"/>
</dbReference>
<dbReference type="InterPro" id="IPR013785">
    <property type="entry name" value="Aldolase_TIM"/>
</dbReference>
<dbReference type="EC" id="4.2.1.24" evidence="3 11"/>
<dbReference type="RefSeq" id="WP_067775695.1">
    <property type="nucleotide sequence ID" value="NZ_JACVVN010000012.1"/>
</dbReference>
<name>A0A1C7PG03_9BACT</name>
<dbReference type="SMART" id="SM01004">
    <property type="entry name" value="ALAD"/>
    <property type="match status" value="1"/>
</dbReference>
<sequence length="331" mass="36153">MFHLPIRPRRNRKSEGIRGLIRETSLSAANLIYPMFVQEGTENTPISSLPGCTRWSVAGLVEECRRLIDLGITTVDLFAVVPDDKKTPTADEAWNPDGIIPQAINALKNALPDITIMTDVALDPFNSDGHDGIVEFRPDGTYEILNDETIEILCRQALCHADAGADIISPSDMMDGRVAAIRATLDSEALDNVSILAYTAKYASALYGPFRGALESSPKTGDKKTYQMDPANIREALREADLDINEGADMLMVKPATLYLDVIAAMRAHCSLPIAAYHVSGEYLMLKSAAASGWIDERSATLETLLSIRRAGADMILTYAAPQAAQWLREQ</sequence>
<accession>A0A1C7PG03</accession>
<evidence type="ECO:0000313" key="14">
    <source>
        <dbReference type="Proteomes" id="UP000176204"/>
    </source>
</evidence>
<comment type="similarity">
    <text evidence="2 12">Belongs to the ALAD family.</text>
</comment>
<comment type="subunit">
    <text evidence="11">Homooctamer.</text>
</comment>
<gene>
    <name evidence="13" type="ORF">PYTT_2024</name>
</gene>
<dbReference type="SUPFAM" id="SSF51569">
    <property type="entry name" value="Aldolase"/>
    <property type="match status" value="1"/>
</dbReference>
<dbReference type="GO" id="GO:0004655">
    <property type="term" value="F:porphobilinogen synthase activity"/>
    <property type="evidence" value="ECO:0007669"/>
    <property type="project" value="UniProtKB-EC"/>
</dbReference>
<dbReference type="OrthoDB" id="9805001at2"/>
<feature type="active site" description="Schiff-base intermediate with substrate" evidence="9">
    <location>
        <position position="201"/>
    </location>
</feature>
<dbReference type="UniPathway" id="UPA00251">
    <property type="reaction ID" value="UER00318"/>
</dbReference>
<evidence type="ECO:0000256" key="8">
    <source>
        <dbReference type="ARBA" id="ARBA00047651"/>
    </source>
</evidence>
<evidence type="ECO:0000256" key="4">
    <source>
        <dbReference type="ARBA" id="ARBA00020771"/>
    </source>
</evidence>
<evidence type="ECO:0000256" key="1">
    <source>
        <dbReference type="ARBA" id="ARBA00004694"/>
    </source>
</evidence>
<dbReference type="GO" id="GO:0005829">
    <property type="term" value="C:cytosol"/>
    <property type="evidence" value="ECO:0007669"/>
    <property type="project" value="TreeGrafter"/>
</dbReference>
<evidence type="ECO:0000256" key="5">
    <source>
        <dbReference type="ARBA" id="ARBA00023133"/>
    </source>
</evidence>
<dbReference type="CDD" id="cd04823">
    <property type="entry name" value="ALAD_PBGS_aspartate_rich"/>
    <property type="match status" value="1"/>
</dbReference>
<dbReference type="KEGG" id="agl:PYTT_2024"/>
<dbReference type="InterPro" id="IPR001731">
    <property type="entry name" value="ALAD"/>
</dbReference>
<evidence type="ECO:0000256" key="3">
    <source>
        <dbReference type="ARBA" id="ARBA00012053"/>
    </source>
</evidence>
<comment type="pathway">
    <text evidence="1">Porphyrin-containing compound metabolism; protoporphyrin-IX biosynthesis; coproporphyrinogen-III from 5-aminolevulinate: step 1/4.</text>
</comment>
<dbReference type="STRING" id="1679444.PYTT_2024"/>
<dbReference type="GO" id="GO:0008270">
    <property type="term" value="F:zinc ion binding"/>
    <property type="evidence" value="ECO:0007669"/>
    <property type="project" value="TreeGrafter"/>
</dbReference>
<comment type="catalytic activity">
    <reaction evidence="8 11">
        <text>2 5-aminolevulinate = porphobilinogen + 2 H2O + H(+)</text>
        <dbReference type="Rhea" id="RHEA:24064"/>
        <dbReference type="ChEBI" id="CHEBI:15377"/>
        <dbReference type="ChEBI" id="CHEBI:15378"/>
        <dbReference type="ChEBI" id="CHEBI:58126"/>
        <dbReference type="ChEBI" id="CHEBI:356416"/>
        <dbReference type="EC" id="4.2.1.24"/>
    </reaction>
</comment>
<dbReference type="PANTHER" id="PTHR11458">
    <property type="entry name" value="DELTA-AMINOLEVULINIC ACID DEHYDRATASE"/>
    <property type="match status" value="1"/>
</dbReference>
<dbReference type="Proteomes" id="UP000176204">
    <property type="component" value="Chromosome I"/>
</dbReference>
<evidence type="ECO:0000256" key="11">
    <source>
        <dbReference type="RuleBase" id="RU000515"/>
    </source>
</evidence>
<dbReference type="FunFam" id="3.20.20.70:FF:000019">
    <property type="entry name" value="Delta-aminolevulinic acid dehydratase"/>
    <property type="match status" value="1"/>
</dbReference>
<dbReference type="InterPro" id="IPR030656">
    <property type="entry name" value="ALAD_AS"/>
</dbReference>
<organism evidence="13 14">
    <name type="scientific">Akkermansia glycaniphila</name>
    <dbReference type="NCBI Taxonomy" id="1679444"/>
    <lineage>
        <taxon>Bacteria</taxon>
        <taxon>Pseudomonadati</taxon>
        <taxon>Verrucomicrobiota</taxon>
        <taxon>Verrucomicrobiia</taxon>
        <taxon>Verrucomicrobiales</taxon>
        <taxon>Akkermansiaceae</taxon>
        <taxon>Akkermansia</taxon>
    </lineage>
</organism>
<evidence type="ECO:0000256" key="10">
    <source>
        <dbReference type="PIRSR" id="PIRSR001415-5"/>
    </source>
</evidence>
<dbReference type="Pfam" id="PF00490">
    <property type="entry name" value="ALAD"/>
    <property type="match status" value="1"/>
</dbReference>
<evidence type="ECO:0000256" key="2">
    <source>
        <dbReference type="ARBA" id="ARBA00008055"/>
    </source>
</evidence>
<dbReference type="EMBL" id="LT629973">
    <property type="protein sequence ID" value="SEH95244.1"/>
    <property type="molecule type" value="Genomic_DNA"/>
</dbReference>
<evidence type="ECO:0000256" key="12">
    <source>
        <dbReference type="RuleBase" id="RU004161"/>
    </source>
</evidence>
<protein>
    <recommendedName>
        <fullName evidence="4 11">Delta-aminolevulinic acid dehydratase</fullName>
        <ecNumber evidence="3 11">4.2.1.24</ecNumber>
    </recommendedName>
</protein>
<proteinExistence type="inferred from homology"/>
<keyword evidence="10" id="KW-0460">Magnesium</keyword>